<dbReference type="RefSeq" id="WP_181318535.1">
    <property type="nucleotide sequence ID" value="NZ_CP090021.1"/>
</dbReference>
<dbReference type="AlphaFoldDB" id="A0A2T5JWU1"/>
<protein>
    <submittedName>
        <fullName evidence="2">Uncharacterized protein</fullName>
    </submittedName>
</protein>
<gene>
    <name evidence="2" type="ORF">C8J28_11692</name>
</gene>
<feature type="region of interest" description="Disordered" evidence="1">
    <location>
        <begin position="30"/>
        <end position="55"/>
    </location>
</feature>
<comment type="caution">
    <text evidence="2">The sequence shown here is derived from an EMBL/GenBank/DDBJ whole genome shotgun (WGS) entry which is preliminary data.</text>
</comment>
<proteinExistence type="predicted"/>
<sequence>MIARAFVSRLRRLFLGRAAGAAQDLVLGAPGPTRSARSAAKLARKAAQKTRRAGR</sequence>
<organism evidence="2 3">
    <name type="scientific">Cereibacter azotoformans</name>
    <dbReference type="NCBI Taxonomy" id="43057"/>
    <lineage>
        <taxon>Bacteria</taxon>
        <taxon>Pseudomonadati</taxon>
        <taxon>Pseudomonadota</taxon>
        <taxon>Alphaproteobacteria</taxon>
        <taxon>Rhodobacterales</taxon>
        <taxon>Paracoccaceae</taxon>
        <taxon>Cereibacter</taxon>
    </lineage>
</organism>
<name>A0A2T5JWU1_9RHOB</name>
<accession>A0A2T5JWU1</accession>
<evidence type="ECO:0000313" key="2">
    <source>
        <dbReference type="EMBL" id="PTR14620.1"/>
    </source>
</evidence>
<reference evidence="2 3" key="1">
    <citation type="submission" date="2018-04" db="EMBL/GenBank/DDBJ databases">
        <title>Genomic Encyclopedia of Type Strains, Phase III (KMG-III): the genomes of soil and plant-associated and newly described type strains.</title>
        <authorList>
            <person name="Whitman W."/>
        </authorList>
    </citation>
    <scope>NUCLEOTIDE SEQUENCE [LARGE SCALE GENOMIC DNA]</scope>
    <source>
        <strain evidence="2 3">KA25</strain>
    </source>
</reference>
<dbReference type="EMBL" id="QAOT01000016">
    <property type="protein sequence ID" value="PTR14620.1"/>
    <property type="molecule type" value="Genomic_DNA"/>
</dbReference>
<evidence type="ECO:0000313" key="3">
    <source>
        <dbReference type="Proteomes" id="UP000244060"/>
    </source>
</evidence>
<feature type="compositionally biased region" description="Basic residues" evidence="1">
    <location>
        <begin position="42"/>
        <end position="55"/>
    </location>
</feature>
<evidence type="ECO:0000256" key="1">
    <source>
        <dbReference type="SAM" id="MobiDB-lite"/>
    </source>
</evidence>
<dbReference type="Proteomes" id="UP000244060">
    <property type="component" value="Unassembled WGS sequence"/>
</dbReference>
<keyword evidence="3" id="KW-1185">Reference proteome</keyword>